<evidence type="ECO:0008006" key="4">
    <source>
        <dbReference type="Google" id="ProtNLM"/>
    </source>
</evidence>
<gene>
    <name evidence="2" type="ORF">DL546_009882</name>
</gene>
<sequence length="367" mass="40483">MPTLTWKNGLLLRWEERDLLSDIPISIARFAGLAPSSYSHGTFTPSNSVQFAVWRSLPVERESLHTGITQQHGFHLSQPSNITTFLTTTSFSFISADGSQADDETTEHLTNQFYEQSLAIHEQIPSSQLLSQSDLDTQESTSFLDGTTTSFEDSTFYSQAENEEETDRPPLGNSNTRSPITDLVNIPAAAYILKAQPATITVNLIAGVISISTPRTIRTRWGGTSSLVEILIGDETKSGFAITFWLPPNCHEIEKSPLAGLRPQDIVLFQNVALNVFMTKVYGSSLRKGLTKVDLLHRRRLEKGDDGGYYTKTDLARATGKGHPQLEKTRRVWEWVLNFVGPGGGGGAQGRAKSGVRTWDMPPPDTQ</sequence>
<feature type="compositionally biased region" description="Polar residues" evidence="1">
    <location>
        <begin position="138"/>
        <end position="160"/>
    </location>
</feature>
<dbReference type="Proteomes" id="UP000275385">
    <property type="component" value="Unassembled WGS sequence"/>
</dbReference>
<evidence type="ECO:0000313" key="2">
    <source>
        <dbReference type="EMBL" id="RKU49344.1"/>
    </source>
</evidence>
<dbReference type="SUPFAM" id="SSF50249">
    <property type="entry name" value="Nucleic acid-binding proteins"/>
    <property type="match status" value="1"/>
</dbReference>
<proteinExistence type="predicted"/>
<name>A0A420YN95_9PEZI</name>
<dbReference type="AlphaFoldDB" id="A0A420YN95"/>
<dbReference type="InterPro" id="IPR012340">
    <property type="entry name" value="NA-bd_OB-fold"/>
</dbReference>
<organism evidence="2 3">
    <name type="scientific">Coniochaeta pulveracea</name>
    <dbReference type="NCBI Taxonomy" id="177199"/>
    <lineage>
        <taxon>Eukaryota</taxon>
        <taxon>Fungi</taxon>
        <taxon>Dikarya</taxon>
        <taxon>Ascomycota</taxon>
        <taxon>Pezizomycotina</taxon>
        <taxon>Sordariomycetes</taxon>
        <taxon>Sordariomycetidae</taxon>
        <taxon>Coniochaetales</taxon>
        <taxon>Coniochaetaceae</taxon>
        <taxon>Coniochaeta</taxon>
    </lineage>
</organism>
<feature type="region of interest" description="Disordered" evidence="1">
    <location>
        <begin position="344"/>
        <end position="367"/>
    </location>
</feature>
<evidence type="ECO:0000256" key="1">
    <source>
        <dbReference type="SAM" id="MobiDB-lite"/>
    </source>
</evidence>
<evidence type="ECO:0000313" key="3">
    <source>
        <dbReference type="Proteomes" id="UP000275385"/>
    </source>
</evidence>
<accession>A0A420YN95</accession>
<reference evidence="2 3" key="1">
    <citation type="submission" date="2018-08" db="EMBL/GenBank/DDBJ databases">
        <title>Draft genome of the lignicolous fungus Coniochaeta pulveracea.</title>
        <authorList>
            <person name="Borstlap C.J."/>
            <person name="De Witt R.N."/>
            <person name="Botha A."/>
            <person name="Volschenk H."/>
        </authorList>
    </citation>
    <scope>NUCLEOTIDE SEQUENCE [LARGE SCALE GENOMIC DNA]</scope>
    <source>
        <strain evidence="2 3">CAB683</strain>
    </source>
</reference>
<dbReference type="EMBL" id="QVQW01000002">
    <property type="protein sequence ID" value="RKU49344.1"/>
    <property type="molecule type" value="Genomic_DNA"/>
</dbReference>
<comment type="caution">
    <text evidence="2">The sequence shown here is derived from an EMBL/GenBank/DDBJ whole genome shotgun (WGS) entry which is preliminary data.</text>
</comment>
<dbReference type="OrthoDB" id="5378679at2759"/>
<dbReference type="Gene3D" id="2.40.50.140">
    <property type="entry name" value="Nucleic acid-binding proteins"/>
    <property type="match status" value="1"/>
</dbReference>
<keyword evidence="3" id="KW-1185">Reference proteome</keyword>
<protein>
    <recommendedName>
        <fullName evidence="4">Telomeric single stranded DNA binding POT1/Cdc13 domain-containing protein</fullName>
    </recommendedName>
</protein>
<feature type="region of interest" description="Disordered" evidence="1">
    <location>
        <begin position="129"/>
        <end position="178"/>
    </location>
</feature>